<keyword evidence="1" id="KW-0472">Membrane</keyword>
<protein>
    <submittedName>
        <fullName evidence="2">Uncharacterized protein</fullName>
    </submittedName>
</protein>
<dbReference type="Proteomes" id="UP000249402">
    <property type="component" value="Unassembled WGS sequence"/>
</dbReference>
<dbReference type="VEuPathDB" id="FungiDB:BO80DRAFT_125416"/>
<evidence type="ECO:0000313" key="2">
    <source>
        <dbReference type="EMBL" id="RAK99503.1"/>
    </source>
</evidence>
<proteinExistence type="predicted"/>
<keyword evidence="1" id="KW-0812">Transmembrane</keyword>
<dbReference type="EMBL" id="KZ824446">
    <property type="protein sequence ID" value="RAK99503.1"/>
    <property type="molecule type" value="Genomic_DNA"/>
</dbReference>
<keyword evidence="3" id="KW-1185">Reference proteome</keyword>
<gene>
    <name evidence="2" type="ORF">BO80DRAFT_125416</name>
</gene>
<sequence length="63" mass="7211">MTRWMRKPASGGELLLLSLASLFSVICLDLLLILYLFFTFLIRISPVDTYLIPTYVTVDSGRR</sequence>
<evidence type="ECO:0000313" key="3">
    <source>
        <dbReference type="Proteomes" id="UP000249402"/>
    </source>
</evidence>
<dbReference type="GeneID" id="37218396"/>
<dbReference type="RefSeq" id="XP_025573831.1">
    <property type="nucleotide sequence ID" value="XM_025713531.1"/>
</dbReference>
<feature type="transmembrane region" description="Helical" evidence="1">
    <location>
        <begin position="12"/>
        <end position="38"/>
    </location>
</feature>
<reference evidence="2 3" key="1">
    <citation type="submission" date="2018-02" db="EMBL/GenBank/DDBJ databases">
        <title>The genomes of Aspergillus section Nigri reveals drivers in fungal speciation.</title>
        <authorList>
            <consortium name="DOE Joint Genome Institute"/>
            <person name="Vesth T.C."/>
            <person name="Nybo J."/>
            <person name="Theobald S."/>
            <person name="Brandl J."/>
            <person name="Frisvad J.C."/>
            <person name="Nielsen K.F."/>
            <person name="Lyhne E.K."/>
            <person name="Kogle M.E."/>
            <person name="Kuo A."/>
            <person name="Riley R."/>
            <person name="Clum A."/>
            <person name="Nolan M."/>
            <person name="Lipzen A."/>
            <person name="Salamov A."/>
            <person name="Henrissat B."/>
            <person name="Wiebenga A."/>
            <person name="De vries R.P."/>
            <person name="Grigoriev I.V."/>
            <person name="Mortensen U.H."/>
            <person name="Andersen M.R."/>
            <person name="Baker S.E."/>
        </authorList>
    </citation>
    <scope>NUCLEOTIDE SEQUENCE [LARGE SCALE GENOMIC DNA]</scope>
    <source>
        <strain evidence="2 3">CBS 121593</strain>
    </source>
</reference>
<name>A0A395GZP3_9EURO</name>
<accession>A0A395GZP3</accession>
<organism evidence="2 3">
    <name type="scientific">Aspergillus ibericus CBS 121593</name>
    <dbReference type="NCBI Taxonomy" id="1448316"/>
    <lineage>
        <taxon>Eukaryota</taxon>
        <taxon>Fungi</taxon>
        <taxon>Dikarya</taxon>
        <taxon>Ascomycota</taxon>
        <taxon>Pezizomycotina</taxon>
        <taxon>Eurotiomycetes</taxon>
        <taxon>Eurotiomycetidae</taxon>
        <taxon>Eurotiales</taxon>
        <taxon>Aspergillaceae</taxon>
        <taxon>Aspergillus</taxon>
        <taxon>Aspergillus subgen. Circumdati</taxon>
    </lineage>
</organism>
<keyword evidence="1" id="KW-1133">Transmembrane helix</keyword>
<dbReference type="AlphaFoldDB" id="A0A395GZP3"/>
<evidence type="ECO:0000256" key="1">
    <source>
        <dbReference type="SAM" id="Phobius"/>
    </source>
</evidence>